<evidence type="ECO:0000259" key="1">
    <source>
        <dbReference type="PROSITE" id="PS50206"/>
    </source>
</evidence>
<dbReference type="Pfam" id="PF00581">
    <property type="entry name" value="Rhodanese"/>
    <property type="match status" value="1"/>
</dbReference>
<sequence>MSRFLLLTFAGALAFTQLSCSSNTSVTPTETAALLQKPDVVLLDVRTPEEYADGHLAGARNIDFKASDFNDRIAQLDKSKTYVLYCASGNRSGKTAKLMAENGFTKVDNAGGFKDLKAAGLPTE</sequence>
<organism evidence="2 3">
    <name type="scientific">Hymenobacter aerilatus</name>
    <dbReference type="NCBI Taxonomy" id="2932251"/>
    <lineage>
        <taxon>Bacteria</taxon>
        <taxon>Pseudomonadati</taxon>
        <taxon>Bacteroidota</taxon>
        <taxon>Cytophagia</taxon>
        <taxon>Cytophagales</taxon>
        <taxon>Hymenobacteraceae</taxon>
        <taxon>Hymenobacter</taxon>
    </lineage>
</organism>
<dbReference type="Gene3D" id="3.40.250.10">
    <property type="entry name" value="Rhodanese-like domain"/>
    <property type="match status" value="1"/>
</dbReference>
<dbReference type="Proteomes" id="UP000829925">
    <property type="component" value="Chromosome"/>
</dbReference>
<evidence type="ECO:0000313" key="3">
    <source>
        <dbReference type="Proteomes" id="UP000829925"/>
    </source>
</evidence>
<accession>A0A8T9T5E0</accession>
<dbReference type="CDD" id="cd00158">
    <property type="entry name" value="RHOD"/>
    <property type="match status" value="1"/>
</dbReference>
<dbReference type="InterPro" id="IPR036873">
    <property type="entry name" value="Rhodanese-like_dom_sf"/>
</dbReference>
<gene>
    <name evidence="2" type="ORF">MUN82_08255</name>
</gene>
<reference evidence="2 3" key="1">
    <citation type="submission" date="2022-04" db="EMBL/GenBank/DDBJ databases">
        <title>Hymenobacter sp. isolated from the air.</title>
        <authorList>
            <person name="Won M."/>
            <person name="Lee C.-M."/>
            <person name="Woen H.-Y."/>
            <person name="Kwon S.-W."/>
        </authorList>
    </citation>
    <scope>NUCLEOTIDE SEQUENCE [LARGE SCALE GENOMIC DNA]</scope>
    <source>
        <strain evidence="3">5413 J-13</strain>
    </source>
</reference>
<dbReference type="EMBL" id="CP095053">
    <property type="protein sequence ID" value="UOR07079.1"/>
    <property type="molecule type" value="Genomic_DNA"/>
</dbReference>
<dbReference type="SUPFAM" id="SSF52821">
    <property type="entry name" value="Rhodanese/Cell cycle control phosphatase"/>
    <property type="match status" value="1"/>
</dbReference>
<dbReference type="KEGG" id="haei:MUN82_08255"/>
<dbReference type="SMART" id="SM00450">
    <property type="entry name" value="RHOD"/>
    <property type="match status" value="1"/>
</dbReference>
<feature type="domain" description="Rhodanese" evidence="1">
    <location>
        <begin position="36"/>
        <end position="124"/>
    </location>
</feature>
<dbReference type="RefSeq" id="WP_245096556.1">
    <property type="nucleotide sequence ID" value="NZ_CP095053.1"/>
</dbReference>
<proteinExistence type="predicted"/>
<dbReference type="PANTHER" id="PTHR43031:SF1">
    <property type="entry name" value="PYRIDINE NUCLEOTIDE-DISULPHIDE OXIDOREDUCTASE"/>
    <property type="match status" value="1"/>
</dbReference>
<dbReference type="InterPro" id="IPR001763">
    <property type="entry name" value="Rhodanese-like_dom"/>
</dbReference>
<protein>
    <submittedName>
        <fullName evidence="2">Rhodanese-like domain-containing protein</fullName>
    </submittedName>
</protein>
<dbReference type="PANTHER" id="PTHR43031">
    <property type="entry name" value="FAD-DEPENDENT OXIDOREDUCTASE"/>
    <property type="match status" value="1"/>
</dbReference>
<evidence type="ECO:0000313" key="2">
    <source>
        <dbReference type="EMBL" id="UOR07079.1"/>
    </source>
</evidence>
<keyword evidence="3" id="KW-1185">Reference proteome</keyword>
<dbReference type="InterPro" id="IPR050229">
    <property type="entry name" value="GlpE_sulfurtransferase"/>
</dbReference>
<dbReference type="AlphaFoldDB" id="A0A8T9T5E0"/>
<name>A0A8T9T5E0_9BACT</name>
<dbReference type="PROSITE" id="PS50206">
    <property type="entry name" value="RHODANESE_3"/>
    <property type="match status" value="1"/>
</dbReference>